<organism evidence="1 2">
    <name type="scientific">Steinernema glaseri</name>
    <dbReference type="NCBI Taxonomy" id="37863"/>
    <lineage>
        <taxon>Eukaryota</taxon>
        <taxon>Metazoa</taxon>
        <taxon>Ecdysozoa</taxon>
        <taxon>Nematoda</taxon>
        <taxon>Chromadorea</taxon>
        <taxon>Rhabditida</taxon>
        <taxon>Tylenchina</taxon>
        <taxon>Panagrolaimomorpha</taxon>
        <taxon>Strongyloidoidea</taxon>
        <taxon>Steinernematidae</taxon>
        <taxon>Steinernema</taxon>
    </lineage>
</organism>
<sequence length="105" mass="11738">MDQPGIFALQIYLTKEQSNLWSSGRMKERMRNSHFEVCTLGSTHAPPKTNVFANFICWSLGVLSWQKRCRGETSLLRCLLPGDVGLSLPRVQGVALAETVNSLGW</sequence>
<protein>
    <submittedName>
        <fullName evidence="2">Uncharacterized protein</fullName>
    </submittedName>
</protein>
<dbReference type="AlphaFoldDB" id="A0A1I7ZIV4"/>
<dbReference type="WBParaSite" id="L893_g26850.t1">
    <property type="protein sequence ID" value="L893_g26850.t1"/>
    <property type="gene ID" value="L893_g26850"/>
</dbReference>
<dbReference type="Proteomes" id="UP000095287">
    <property type="component" value="Unplaced"/>
</dbReference>
<reference evidence="2" key="1">
    <citation type="submission" date="2016-11" db="UniProtKB">
        <authorList>
            <consortium name="WormBaseParasite"/>
        </authorList>
    </citation>
    <scope>IDENTIFICATION</scope>
</reference>
<name>A0A1I7ZIV4_9BILA</name>
<evidence type="ECO:0000313" key="1">
    <source>
        <dbReference type="Proteomes" id="UP000095287"/>
    </source>
</evidence>
<keyword evidence="1" id="KW-1185">Reference proteome</keyword>
<proteinExistence type="predicted"/>
<evidence type="ECO:0000313" key="2">
    <source>
        <dbReference type="WBParaSite" id="L893_g26850.t1"/>
    </source>
</evidence>
<accession>A0A1I7ZIV4</accession>